<dbReference type="Proteomes" id="UP000007014">
    <property type="component" value="Chromosome 19"/>
</dbReference>
<keyword evidence="2" id="KW-1185">Reference proteome</keyword>
<dbReference type="KEGG" id="cme:CYME_CMS247C"/>
<evidence type="ECO:0000313" key="1">
    <source>
        <dbReference type="EMBL" id="BAM82849.1"/>
    </source>
</evidence>
<dbReference type="EMBL" id="AP006501">
    <property type="protein sequence ID" value="BAM82849.1"/>
    <property type="molecule type" value="Genomic_DNA"/>
</dbReference>
<reference evidence="1 2" key="2">
    <citation type="journal article" date="2007" name="BMC Biol.">
        <title>A 100%-complete sequence reveals unusually simple genomic features in the hot-spring red alga Cyanidioschyzon merolae.</title>
        <authorList>
            <person name="Nozaki H."/>
            <person name="Takano H."/>
            <person name="Misumi O."/>
            <person name="Terasawa K."/>
            <person name="Matsuzaki M."/>
            <person name="Maruyama S."/>
            <person name="Nishida K."/>
            <person name="Yagisawa F."/>
            <person name="Yoshida Y."/>
            <person name="Fujiwara T."/>
            <person name="Takio S."/>
            <person name="Tamura K."/>
            <person name="Chung S.J."/>
            <person name="Nakamura S."/>
            <person name="Kuroiwa H."/>
            <person name="Tanaka K."/>
            <person name="Sato N."/>
            <person name="Kuroiwa T."/>
        </authorList>
    </citation>
    <scope>NUCLEOTIDE SEQUENCE [LARGE SCALE GENOMIC DNA]</scope>
    <source>
        <strain evidence="1 2">10D</strain>
    </source>
</reference>
<proteinExistence type="predicted"/>
<dbReference type="Gramene" id="CMS247CT">
    <property type="protein sequence ID" value="CMS247CT"/>
    <property type="gene ID" value="CMS247C"/>
</dbReference>
<accession>M1VBU9</accession>
<dbReference type="RefSeq" id="XP_005538885.1">
    <property type="nucleotide sequence ID" value="XM_005538828.1"/>
</dbReference>
<dbReference type="GeneID" id="16997172"/>
<gene>
    <name evidence="1" type="ORF">CYME_CMS247C</name>
</gene>
<dbReference type="OrthoDB" id="10545131at2759"/>
<protein>
    <submittedName>
        <fullName evidence="1">Uncharacterized protein</fullName>
    </submittedName>
</protein>
<dbReference type="HOGENOM" id="CLU_478493_0_0_1"/>
<evidence type="ECO:0000313" key="2">
    <source>
        <dbReference type="Proteomes" id="UP000007014"/>
    </source>
</evidence>
<name>M1VBU9_CYAM1</name>
<dbReference type="AlphaFoldDB" id="M1VBU9"/>
<sequence length="570" mass="62273">MRRASVYGASDGHQPIAVRRWHGAIMASRGIQVRLHTQRLDAIHSLPDAFRLSCFTGPSPDGRRFYGVDAGHRFLNGEIAPCILEFERDGDFMRERRILRCPVDYFPVSASGPGRSTEETEQGPVAGLVEAINYLTCGVMPCLGFVVVACCGDFLEDAGSIVIFRPYASEQSSGDCFPVKIRTAASTWSASVCAEAPLLVYGSNAHTVNLLEFSLAGAEGTQTCAYEAERVMPATMAPNDASCLPYVASQIRIRCRVLAQHAHNIPCVSFGAKCFAVDDAHVRMVASVSLDCTAHWTSVVPGVERDPPHESRGSVRFRVSLGTGGMQRDGGWFIEPIPWYFWHAGAIVLLSPEAAANTRVAASVPASASEAAPSELVAIDTCLDAFEQAHIAAAVDDVHQGFLTEKPFDGHIRAYQETSVWLIGTGSVVSVWRIRRHPNAVHPERIAALDLARDVRVRQVSLFGIRYHAFSPALGILVVGIGMLLPRDGGLLILAVDRWSGRVTRYLSHDAAAHNQRGSRSELQRLYDRIQAPVCAIFFVDTTLYVLDRNRELHMVTFKRSAGLVYQATS</sequence>
<organism evidence="1 2">
    <name type="scientific">Cyanidioschyzon merolae (strain NIES-3377 / 10D)</name>
    <name type="common">Unicellular red alga</name>
    <dbReference type="NCBI Taxonomy" id="280699"/>
    <lineage>
        <taxon>Eukaryota</taxon>
        <taxon>Rhodophyta</taxon>
        <taxon>Bangiophyceae</taxon>
        <taxon>Cyanidiales</taxon>
        <taxon>Cyanidiaceae</taxon>
        <taxon>Cyanidioschyzon</taxon>
    </lineage>
</organism>
<reference evidence="1 2" key="1">
    <citation type="journal article" date="2004" name="Nature">
        <title>Genome sequence of the ultrasmall unicellular red alga Cyanidioschyzon merolae 10D.</title>
        <authorList>
            <person name="Matsuzaki M."/>
            <person name="Misumi O."/>
            <person name="Shin-i T."/>
            <person name="Maruyama S."/>
            <person name="Takahara M."/>
            <person name="Miyagishima S."/>
            <person name="Mori T."/>
            <person name="Nishida K."/>
            <person name="Yagisawa F."/>
            <person name="Nishida K."/>
            <person name="Yoshida Y."/>
            <person name="Nishimura Y."/>
            <person name="Nakao S."/>
            <person name="Kobayashi T."/>
            <person name="Momoyama Y."/>
            <person name="Higashiyama T."/>
            <person name="Minoda A."/>
            <person name="Sano M."/>
            <person name="Nomoto H."/>
            <person name="Oishi K."/>
            <person name="Hayashi H."/>
            <person name="Ohta F."/>
            <person name="Nishizaka S."/>
            <person name="Haga S."/>
            <person name="Miura S."/>
            <person name="Morishita T."/>
            <person name="Kabeya Y."/>
            <person name="Terasawa K."/>
            <person name="Suzuki Y."/>
            <person name="Ishii Y."/>
            <person name="Asakawa S."/>
            <person name="Takano H."/>
            <person name="Ohta N."/>
            <person name="Kuroiwa H."/>
            <person name="Tanaka K."/>
            <person name="Shimizu N."/>
            <person name="Sugano S."/>
            <person name="Sato N."/>
            <person name="Nozaki H."/>
            <person name="Ogasawara N."/>
            <person name="Kohara Y."/>
            <person name="Kuroiwa T."/>
        </authorList>
    </citation>
    <scope>NUCLEOTIDE SEQUENCE [LARGE SCALE GENOMIC DNA]</scope>
    <source>
        <strain evidence="1 2">10D</strain>
    </source>
</reference>